<evidence type="ECO:0000256" key="1">
    <source>
        <dbReference type="ARBA" id="ARBA00009333"/>
    </source>
</evidence>
<proteinExistence type="inferred from homology"/>
<dbReference type="PRINTS" id="PR00368">
    <property type="entry name" value="FADPNR"/>
</dbReference>
<evidence type="ECO:0000256" key="3">
    <source>
        <dbReference type="ARBA" id="ARBA00023002"/>
    </source>
</evidence>
<evidence type="ECO:0000256" key="2">
    <source>
        <dbReference type="ARBA" id="ARBA00022630"/>
    </source>
</evidence>
<dbReference type="SUPFAM" id="SSF51905">
    <property type="entry name" value="FAD/NAD(P)-binding domain"/>
    <property type="match status" value="1"/>
</dbReference>
<evidence type="ECO:0000259" key="4">
    <source>
        <dbReference type="Pfam" id="PF07992"/>
    </source>
</evidence>
<dbReference type="STRING" id="1296120.A0A1B9GP36"/>
<reference evidence="5 6" key="1">
    <citation type="submission" date="2013-07" db="EMBL/GenBank/DDBJ databases">
        <title>The Genome Sequence of Cryptococcus heveanensis BCC8398.</title>
        <authorList>
            <consortium name="The Broad Institute Genome Sequencing Platform"/>
            <person name="Cuomo C."/>
            <person name="Litvintseva A."/>
            <person name="Chen Y."/>
            <person name="Heitman J."/>
            <person name="Sun S."/>
            <person name="Springer D."/>
            <person name="Dromer F."/>
            <person name="Young S.K."/>
            <person name="Zeng Q."/>
            <person name="Gargeya S."/>
            <person name="Fitzgerald M."/>
            <person name="Abouelleil A."/>
            <person name="Alvarado L."/>
            <person name="Berlin A.M."/>
            <person name="Chapman S.B."/>
            <person name="Dewar J."/>
            <person name="Goldberg J."/>
            <person name="Griggs A."/>
            <person name="Gujja S."/>
            <person name="Hansen M."/>
            <person name="Howarth C."/>
            <person name="Imamovic A."/>
            <person name="Larimer J."/>
            <person name="McCowan C."/>
            <person name="Murphy C."/>
            <person name="Pearson M."/>
            <person name="Priest M."/>
            <person name="Roberts A."/>
            <person name="Saif S."/>
            <person name="Shea T."/>
            <person name="Sykes S."/>
            <person name="Wortman J."/>
            <person name="Nusbaum C."/>
            <person name="Birren B."/>
        </authorList>
    </citation>
    <scope>NUCLEOTIDE SEQUENCE [LARGE SCALE GENOMIC DNA]</scope>
    <source>
        <strain evidence="5 6">BCC8398</strain>
    </source>
</reference>
<evidence type="ECO:0000313" key="5">
    <source>
        <dbReference type="EMBL" id="OCF32787.1"/>
    </source>
</evidence>
<dbReference type="EMBL" id="KV700128">
    <property type="protein sequence ID" value="OCF32787.1"/>
    <property type="molecule type" value="Genomic_DNA"/>
</dbReference>
<dbReference type="InterPro" id="IPR050097">
    <property type="entry name" value="Ferredoxin-NADP_redctase_2"/>
</dbReference>
<sequence>MSTRASSESATTNTTTTDLLIVGGGPAGLSAAIMFSRLNRPCVVYDSGLYRNEGVAHSHTIAGYENAPPADVRSKIRADLQEYYGHSAEYRKGKIVEVKRVEGENRFEAKDEEGRSINARKVVLATGLKDHLSEIPGLAEQWGKRAIHCIFCHGTETREQPFAFLVTEKNKAFNPMMISSIFKLWRPLNHTKSYIFTHGLDVEDPAGQGRKDAGLEKDYDLVRSLGYEIITSPVESVYENTDKTALDIKFTSHPPITIPYMLVFPEKMTPSAHSPWLAGLFSEPLGPMGTIPFPPAPPVSEGEAQAKGMPRMGDDPKTSVKGLFWAGNSGSAVANVAMSVAQGQMAAAMAGDELGEEDINKLRH</sequence>
<dbReference type="Pfam" id="PF07992">
    <property type="entry name" value="Pyr_redox_2"/>
    <property type="match status" value="1"/>
</dbReference>
<comment type="similarity">
    <text evidence="1">Belongs to the class-II pyridine nucleotide-disulfide oxidoreductase family.</text>
</comment>
<dbReference type="InterPro" id="IPR036188">
    <property type="entry name" value="FAD/NAD-bd_sf"/>
</dbReference>
<dbReference type="Proteomes" id="UP000092666">
    <property type="component" value="Unassembled WGS sequence"/>
</dbReference>
<dbReference type="GO" id="GO:0097237">
    <property type="term" value="P:cellular response to toxic substance"/>
    <property type="evidence" value="ECO:0007669"/>
    <property type="project" value="UniProtKB-ARBA"/>
</dbReference>
<keyword evidence="6" id="KW-1185">Reference proteome</keyword>
<dbReference type="PANTHER" id="PTHR48105">
    <property type="entry name" value="THIOREDOXIN REDUCTASE 1-RELATED-RELATED"/>
    <property type="match status" value="1"/>
</dbReference>
<dbReference type="InterPro" id="IPR023753">
    <property type="entry name" value="FAD/NAD-binding_dom"/>
</dbReference>
<dbReference type="Gene3D" id="3.50.50.60">
    <property type="entry name" value="FAD/NAD(P)-binding domain"/>
    <property type="match status" value="3"/>
</dbReference>
<keyword evidence="3" id="KW-0560">Oxidoreductase</keyword>
<gene>
    <name evidence="5" type="ORF">I316_05423</name>
</gene>
<reference evidence="6" key="2">
    <citation type="submission" date="2013-12" db="EMBL/GenBank/DDBJ databases">
        <title>Evolution of pathogenesis and genome organization in the Tremellales.</title>
        <authorList>
            <person name="Cuomo C."/>
            <person name="Litvintseva A."/>
            <person name="Heitman J."/>
            <person name="Chen Y."/>
            <person name="Sun S."/>
            <person name="Springer D."/>
            <person name="Dromer F."/>
            <person name="Young S."/>
            <person name="Zeng Q."/>
            <person name="Chapman S."/>
            <person name="Gujja S."/>
            <person name="Saif S."/>
            <person name="Birren B."/>
        </authorList>
    </citation>
    <scope>NUCLEOTIDE SEQUENCE [LARGE SCALE GENOMIC DNA]</scope>
    <source>
        <strain evidence="6">BCC8398</strain>
    </source>
</reference>
<keyword evidence="2" id="KW-0285">Flavoprotein</keyword>
<protein>
    <recommendedName>
        <fullName evidence="4">FAD/NAD(P)-binding domain-containing protein</fullName>
    </recommendedName>
</protein>
<name>A0A1B9GP36_9TREE</name>
<evidence type="ECO:0000313" key="6">
    <source>
        <dbReference type="Proteomes" id="UP000092666"/>
    </source>
</evidence>
<dbReference type="GO" id="GO:0016491">
    <property type="term" value="F:oxidoreductase activity"/>
    <property type="evidence" value="ECO:0007669"/>
    <property type="project" value="UniProtKB-KW"/>
</dbReference>
<dbReference type="AlphaFoldDB" id="A0A1B9GP36"/>
<dbReference type="PRINTS" id="PR00469">
    <property type="entry name" value="PNDRDTASEII"/>
</dbReference>
<feature type="domain" description="FAD/NAD(P)-binding" evidence="4">
    <location>
        <begin position="18"/>
        <end position="149"/>
    </location>
</feature>
<accession>A0A1B9GP36</accession>
<dbReference type="OrthoDB" id="10260355at2759"/>
<organism evidence="5 6">
    <name type="scientific">Kwoniella heveanensis BCC8398</name>
    <dbReference type="NCBI Taxonomy" id="1296120"/>
    <lineage>
        <taxon>Eukaryota</taxon>
        <taxon>Fungi</taxon>
        <taxon>Dikarya</taxon>
        <taxon>Basidiomycota</taxon>
        <taxon>Agaricomycotina</taxon>
        <taxon>Tremellomycetes</taxon>
        <taxon>Tremellales</taxon>
        <taxon>Cryptococcaceae</taxon>
        <taxon>Kwoniella</taxon>
    </lineage>
</organism>